<dbReference type="PATRIC" id="fig|512763.3.peg.3431"/>
<dbReference type="PANTHER" id="PTHR37827:SF1">
    <property type="entry name" value="HNH DOMAIN-CONTAINING PROTEIN"/>
    <property type="match status" value="1"/>
</dbReference>
<dbReference type="InterPro" id="IPR002711">
    <property type="entry name" value="HNH"/>
</dbReference>
<feature type="domain" description="HNH" evidence="1">
    <location>
        <begin position="16"/>
        <end position="55"/>
    </location>
</feature>
<dbReference type="EMBL" id="CP012643">
    <property type="protein sequence ID" value="ALJ01501.1"/>
    <property type="molecule type" value="Genomic_DNA"/>
</dbReference>
<dbReference type="Pfam" id="PF01844">
    <property type="entry name" value="HNH"/>
    <property type="match status" value="1"/>
</dbReference>
<gene>
    <name evidence="2" type="ORF">DC20_15600</name>
</gene>
<dbReference type="Proteomes" id="UP000061382">
    <property type="component" value="Chromosome"/>
</dbReference>
<evidence type="ECO:0000313" key="2">
    <source>
        <dbReference type="EMBL" id="ALJ01501.1"/>
    </source>
</evidence>
<dbReference type="GO" id="GO:0008270">
    <property type="term" value="F:zinc ion binding"/>
    <property type="evidence" value="ECO:0007669"/>
    <property type="project" value="InterPro"/>
</dbReference>
<name>A0A0P0CHL9_9BACT</name>
<keyword evidence="3" id="KW-1185">Reference proteome</keyword>
<dbReference type="KEGG" id="rti:DC20_15600"/>
<keyword evidence="2" id="KW-0378">Hydrolase</keyword>
<dbReference type="Gene3D" id="1.10.30.50">
    <property type="match status" value="1"/>
</dbReference>
<dbReference type="AlphaFoldDB" id="A0A0P0CHL9"/>
<accession>A0A0P0CHL9</accession>
<proteinExistence type="predicted"/>
<evidence type="ECO:0000259" key="1">
    <source>
        <dbReference type="Pfam" id="PF01844"/>
    </source>
</evidence>
<dbReference type="PANTHER" id="PTHR37827">
    <property type="entry name" value="TUDOR DOMAIN-CONTAINING PROTEIN"/>
    <property type="match status" value="1"/>
</dbReference>
<keyword evidence="2" id="KW-0255">Endonuclease</keyword>
<sequence length="102" mass="11784">MAKRIRKKEESADPVCALCEREVGFTTLHHLVPREEGGKHGPTAPLCQPCHSTIHLTFTNKELAVLYNSIPALREAEELQKYLHWVRTKRLDKITNRRGKRK</sequence>
<dbReference type="InterPro" id="IPR003615">
    <property type="entry name" value="HNH_nuc"/>
</dbReference>
<keyword evidence="2" id="KW-0540">Nuclease</keyword>
<dbReference type="GO" id="GO:0003676">
    <property type="term" value="F:nucleic acid binding"/>
    <property type="evidence" value="ECO:0007669"/>
    <property type="project" value="InterPro"/>
</dbReference>
<reference evidence="2 3" key="1">
    <citation type="submission" date="2015-08" db="EMBL/GenBank/DDBJ databases">
        <title>Complete genome sequence of Rufibacter tibetensis strain 1351t, a radiation-resistant bacterium from tibet plateau.</title>
        <authorList>
            <person name="Dai J."/>
        </authorList>
    </citation>
    <scope>NUCLEOTIDE SEQUENCE [LARGE SCALE GENOMIC DNA]</scope>
    <source>
        <strain evidence="2 3">1351</strain>
    </source>
</reference>
<organism evidence="2 3">
    <name type="scientific">Rufibacter tibetensis</name>
    <dbReference type="NCBI Taxonomy" id="512763"/>
    <lineage>
        <taxon>Bacteria</taxon>
        <taxon>Pseudomonadati</taxon>
        <taxon>Bacteroidota</taxon>
        <taxon>Cytophagia</taxon>
        <taxon>Cytophagales</taxon>
        <taxon>Hymenobacteraceae</taxon>
        <taxon>Rufibacter</taxon>
    </lineage>
</organism>
<dbReference type="CDD" id="cd00085">
    <property type="entry name" value="HNHc"/>
    <property type="match status" value="1"/>
</dbReference>
<evidence type="ECO:0000313" key="3">
    <source>
        <dbReference type="Proteomes" id="UP000061382"/>
    </source>
</evidence>
<protein>
    <submittedName>
        <fullName evidence="2">Restriction endonuclease</fullName>
    </submittedName>
</protein>
<dbReference type="STRING" id="512763.DC20_15600"/>
<dbReference type="GO" id="GO:0004519">
    <property type="term" value="F:endonuclease activity"/>
    <property type="evidence" value="ECO:0007669"/>
    <property type="project" value="UniProtKB-KW"/>
</dbReference>